<organism evidence="1 2">
    <name type="scientific">Spirosoma arboris</name>
    <dbReference type="NCBI Taxonomy" id="2682092"/>
    <lineage>
        <taxon>Bacteria</taxon>
        <taxon>Pseudomonadati</taxon>
        <taxon>Bacteroidota</taxon>
        <taxon>Cytophagia</taxon>
        <taxon>Cytophagales</taxon>
        <taxon>Cytophagaceae</taxon>
        <taxon>Spirosoma</taxon>
    </lineage>
</organism>
<reference evidence="1 2" key="1">
    <citation type="submission" date="2019-12" db="EMBL/GenBank/DDBJ databases">
        <title>Spirosoma sp. HMF4905 genome sequencing and assembly.</title>
        <authorList>
            <person name="Kang H."/>
            <person name="Cha I."/>
            <person name="Kim H."/>
            <person name="Joh K."/>
        </authorList>
    </citation>
    <scope>NUCLEOTIDE SEQUENCE [LARGE SCALE GENOMIC DNA]</scope>
    <source>
        <strain evidence="1 2">HMF4905</strain>
    </source>
</reference>
<sequence>MNQRYRDSLVNGSKEVFKQQLFTHKVVANDEANQVLLDKLAKQFGWPTRQQYGDQGTFAAWLIVWHAKPSYQKRYYLLIKKAYQLGLIKQSPTQLEECVKRFASSN</sequence>
<name>A0A7K1SEN4_9BACT</name>
<proteinExistence type="predicted"/>
<evidence type="ECO:0000313" key="1">
    <source>
        <dbReference type="EMBL" id="MVM32277.1"/>
    </source>
</evidence>
<dbReference type="Proteomes" id="UP000436006">
    <property type="component" value="Unassembled WGS sequence"/>
</dbReference>
<accession>A0A7K1SEN4</accession>
<dbReference type="EMBL" id="WPIN01000007">
    <property type="protein sequence ID" value="MVM32277.1"/>
    <property type="molecule type" value="Genomic_DNA"/>
</dbReference>
<protein>
    <submittedName>
        <fullName evidence="1">Uncharacterized protein</fullName>
    </submittedName>
</protein>
<gene>
    <name evidence="1" type="ORF">GO755_19680</name>
</gene>
<evidence type="ECO:0000313" key="2">
    <source>
        <dbReference type="Proteomes" id="UP000436006"/>
    </source>
</evidence>
<dbReference type="AlphaFoldDB" id="A0A7K1SEN4"/>
<keyword evidence="2" id="KW-1185">Reference proteome</keyword>
<comment type="caution">
    <text evidence="1">The sequence shown here is derived from an EMBL/GenBank/DDBJ whole genome shotgun (WGS) entry which is preliminary data.</text>
</comment>